<sequence length="395" mass="43355">MKTPSFIRNTLIVTLSLSLSFIACKKDAAPPEQSSNGEKRLSSLEQEKKLKDYILSVGYAESAIADRGDYFLVSGDIIYMKADAAKYISKAGEPTGARTLQNRSQFLVNFYFNQLANNVSRRRMATVYVDASVLGSGVDNWGAEVQQAIAEWNNVPQCMIFFQQTSDPNQADIIVRSDASAGMQLDDNVIAGALPPTSDGRPGSSLLINLDFLSNIQVSTLQKKYNMVHELGHTLGFTHTNEPGTQIPGTPASDPASVMNGGTALNQWAGFSFWDITAAQALYPLEYKNVMVNKPGTFAAENGGTENIQWSSGYMNGNVRIEIYNVTTNFPGRYYEYTLRRVVTSSTPDNGLLANGLVYDLDNGEATQLPIAIKIVSTSLPTRFDFTEPFFIMFD</sequence>
<gene>
    <name evidence="2" type="ORF">F0L74_00355</name>
</gene>
<name>A0A5B2W0K9_9BACT</name>
<comment type="caution">
    <text evidence="2">The sequence shown here is derived from an EMBL/GenBank/DDBJ whole genome shotgun (WGS) entry which is preliminary data.</text>
</comment>
<feature type="signal peptide" evidence="1">
    <location>
        <begin position="1"/>
        <end position="25"/>
    </location>
</feature>
<evidence type="ECO:0000313" key="3">
    <source>
        <dbReference type="Proteomes" id="UP000324611"/>
    </source>
</evidence>
<evidence type="ECO:0000256" key="1">
    <source>
        <dbReference type="SAM" id="SignalP"/>
    </source>
</evidence>
<keyword evidence="3" id="KW-1185">Reference proteome</keyword>
<feature type="chain" id="PRO_5023016255" description="Dual-action HEIGH metallo-peptidase" evidence="1">
    <location>
        <begin position="26"/>
        <end position="395"/>
    </location>
</feature>
<dbReference type="RefSeq" id="WP_149835866.1">
    <property type="nucleotide sequence ID" value="NZ_VUOC01000001.1"/>
</dbReference>
<evidence type="ECO:0000313" key="2">
    <source>
        <dbReference type="EMBL" id="KAA2244468.1"/>
    </source>
</evidence>
<dbReference type="Proteomes" id="UP000324611">
    <property type="component" value="Unassembled WGS sequence"/>
</dbReference>
<reference evidence="2 3" key="2">
    <citation type="submission" date="2019-09" db="EMBL/GenBank/DDBJ databases">
        <authorList>
            <person name="Jin C."/>
        </authorList>
    </citation>
    <scope>NUCLEOTIDE SEQUENCE [LARGE SCALE GENOMIC DNA]</scope>
    <source>
        <strain evidence="2 3">BN140078</strain>
    </source>
</reference>
<accession>A0A5B2W0K9</accession>
<reference evidence="2 3" key="1">
    <citation type="submission" date="2019-09" db="EMBL/GenBank/DDBJ databases">
        <title>Chitinophaga ginsengihumi sp. nov., isolated from soil of ginseng rhizosphere.</title>
        <authorList>
            <person name="Lee J."/>
        </authorList>
    </citation>
    <scope>NUCLEOTIDE SEQUENCE [LARGE SCALE GENOMIC DNA]</scope>
    <source>
        <strain evidence="2 3">BN140078</strain>
    </source>
</reference>
<dbReference type="InterPro" id="IPR024079">
    <property type="entry name" value="MetalloPept_cat_dom_sf"/>
</dbReference>
<evidence type="ECO:0008006" key="4">
    <source>
        <dbReference type="Google" id="ProtNLM"/>
    </source>
</evidence>
<keyword evidence="1" id="KW-0732">Signal</keyword>
<dbReference type="Gene3D" id="3.40.390.10">
    <property type="entry name" value="Collagenase (Catalytic Domain)"/>
    <property type="match status" value="1"/>
</dbReference>
<dbReference type="SUPFAM" id="SSF55486">
    <property type="entry name" value="Metalloproteases ('zincins'), catalytic domain"/>
    <property type="match status" value="1"/>
</dbReference>
<dbReference type="PROSITE" id="PS51257">
    <property type="entry name" value="PROKAR_LIPOPROTEIN"/>
    <property type="match status" value="1"/>
</dbReference>
<dbReference type="GO" id="GO:0008237">
    <property type="term" value="F:metallopeptidase activity"/>
    <property type="evidence" value="ECO:0007669"/>
    <property type="project" value="InterPro"/>
</dbReference>
<proteinExistence type="predicted"/>
<dbReference type="AlphaFoldDB" id="A0A5B2W0K9"/>
<protein>
    <recommendedName>
        <fullName evidence="4">Dual-action HEIGH metallo-peptidase</fullName>
    </recommendedName>
</protein>
<organism evidence="2 3">
    <name type="scientific">Chitinophaga agrisoli</name>
    <dbReference type="NCBI Taxonomy" id="2607653"/>
    <lineage>
        <taxon>Bacteria</taxon>
        <taxon>Pseudomonadati</taxon>
        <taxon>Bacteroidota</taxon>
        <taxon>Chitinophagia</taxon>
        <taxon>Chitinophagales</taxon>
        <taxon>Chitinophagaceae</taxon>
        <taxon>Chitinophaga</taxon>
    </lineage>
</organism>
<dbReference type="EMBL" id="VUOC01000001">
    <property type="protein sequence ID" value="KAA2244468.1"/>
    <property type="molecule type" value="Genomic_DNA"/>
</dbReference>